<protein>
    <submittedName>
        <fullName evidence="2">Unnamed protein product</fullName>
    </submittedName>
</protein>
<accession>A0A9W6XN76</accession>
<feature type="region of interest" description="Disordered" evidence="1">
    <location>
        <begin position="1"/>
        <end position="45"/>
    </location>
</feature>
<comment type="caution">
    <text evidence="2">The sequence shown here is derived from an EMBL/GenBank/DDBJ whole genome shotgun (WGS) entry which is preliminary data.</text>
</comment>
<reference evidence="2" key="1">
    <citation type="submission" date="2023-04" db="EMBL/GenBank/DDBJ databases">
        <title>Phytophthora fragariaefolia NBRC 109709.</title>
        <authorList>
            <person name="Ichikawa N."/>
            <person name="Sato H."/>
            <person name="Tonouchi N."/>
        </authorList>
    </citation>
    <scope>NUCLEOTIDE SEQUENCE</scope>
    <source>
        <strain evidence="2">NBRC 109709</strain>
    </source>
</reference>
<evidence type="ECO:0000313" key="3">
    <source>
        <dbReference type="Proteomes" id="UP001165121"/>
    </source>
</evidence>
<dbReference type="Proteomes" id="UP001165121">
    <property type="component" value="Unassembled WGS sequence"/>
</dbReference>
<dbReference type="EMBL" id="BSXT01001414">
    <property type="protein sequence ID" value="GMF42245.1"/>
    <property type="molecule type" value="Genomic_DNA"/>
</dbReference>
<dbReference type="AlphaFoldDB" id="A0A9W6XN76"/>
<feature type="region of interest" description="Disordered" evidence="1">
    <location>
        <begin position="137"/>
        <end position="157"/>
    </location>
</feature>
<dbReference type="OrthoDB" id="143592at2759"/>
<gene>
    <name evidence="2" type="ORF">Pfra01_001373600</name>
</gene>
<keyword evidence="3" id="KW-1185">Reference proteome</keyword>
<name>A0A9W6XN76_9STRA</name>
<evidence type="ECO:0000256" key="1">
    <source>
        <dbReference type="SAM" id="MobiDB-lite"/>
    </source>
</evidence>
<evidence type="ECO:0000313" key="2">
    <source>
        <dbReference type="EMBL" id="GMF42245.1"/>
    </source>
</evidence>
<feature type="compositionally biased region" description="Basic and acidic residues" evidence="1">
    <location>
        <begin position="23"/>
        <end position="35"/>
    </location>
</feature>
<organism evidence="2 3">
    <name type="scientific">Phytophthora fragariaefolia</name>
    <dbReference type="NCBI Taxonomy" id="1490495"/>
    <lineage>
        <taxon>Eukaryota</taxon>
        <taxon>Sar</taxon>
        <taxon>Stramenopiles</taxon>
        <taxon>Oomycota</taxon>
        <taxon>Peronosporomycetes</taxon>
        <taxon>Peronosporales</taxon>
        <taxon>Peronosporaceae</taxon>
        <taxon>Phytophthora</taxon>
    </lineage>
</organism>
<sequence>MTISEAMDQDVKYEMSHFGGDSKSNRENPERDQRFRGKPRVNHSQDKVKLGDNKIGEAVLELAKIEIRLKGVPEYQCVAVVFNTPNEFEYVLGIPFFVNVQPNIDWKHRCFKGDDSRGDSAMDTSTSCGKCSQANGSGLHDAVDSERPAGGVKNVSRREKKNAQIEAMFTLGVVDSEGVKTAYITRWKLMRFLRLPAKNQPEHDFMIVLTNDTIKAIDHDIKRNDEPDNVGSEKAKRFLQTDWDSFKANPALPMLKDYKDGVFIPELPDGLPMERDIEHRTDVKDLKVATPTFVCGNQLDGESTMTIGTSTTIRSVRFLRYANANTNHCLDYEVPLLTRHSRLHNADVVFMITGSSVSAAGVGVTTVYPSAAASTTSTLASLSSGTPHHTALQDD</sequence>
<proteinExistence type="predicted"/>